<comment type="caution">
    <text evidence="2">The sequence shown here is derived from an EMBL/GenBank/DDBJ whole genome shotgun (WGS) entry which is preliminary data.</text>
</comment>
<proteinExistence type="predicted"/>
<dbReference type="InterPro" id="IPR056083">
    <property type="entry name" value="DUF7666"/>
</dbReference>
<accession>A0A2V1JNT6</accession>
<dbReference type="EMBL" id="JRFU01000153">
    <property type="protein sequence ID" value="PWE85779.1"/>
    <property type="molecule type" value="Genomic_DNA"/>
</dbReference>
<reference evidence="2 3" key="1">
    <citation type="submission" date="2014-09" db="EMBL/GenBank/DDBJ databases">
        <title>Butyrate-producing bacteria isolated from human gut.</title>
        <authorList>
            <person name="Zhang Q."/>
            <person name="Zhao L."/>
        </authorList>
    </citation>
    <scope>NUCLEOTIDE SEQUENCE [LARGE SCALE GENOMIC DNA]</scope>
    <source>
        <strain evidence="2 3">21</strain>
    </source>
</reference>
<dbReference type="OrthoDB" id="9812966at2"/>
<evidence type="ECO:0000259" key="1">
    <source>
        <dbReference type="Pfam" id="PF24703"/>
    </source>
</evidence>
<keyword evidence="3" id="KW-1185">Reference proteome</keyword>
<feature type="domain" description="DUF7666" evidence="1">
    <location>
        <begin position="3"/>
        <end position="97"/>
    </location>
</feature>
<sequence>MKIAYKAFRPDLSCQAGGSTYQYQLQKWNEIKEAKCRETGFHCAEDPLDCLSYYPVWEQAVYYMVAADGDIDEDACDSKIACTRLRLLKKMTKEAYIYVALVYMVQHPTRNWNANVKRERAVADRNQMAVSRGKNPTAKGGLGAVLGLAREAPDGCGITEIAVCVVDGKRYLPDVYYDVNGNQVLM</sequence>
<dbReference type="RefSeq" id="WP_109216505.1">
    <property type="nucleotide sequence ID" value="NZ_CABMEW010000003.1"/>
</dbReference>
<gene>
    <name evidence="2" type="ORF">LG34_13805</name>
</gene>
<dbReference type="AlphaFoldDB" id="A0A2V1JNT6"/>
<dbReference type="Proteomes" id="UP000245288">
    <property type="component" value="Unassembled WGS sequence"/>
</dbReference>
<dbReference type="Pfam" id="PF24703">
    <property type="entry name" value="DUF7666"/>
    <property type="match status" value="1"/>
</dbReference>
<evidence type="ECO:0000313" key="3">
    <source>
        <dbReference type="Proteomes" id="UP000245288"/>
    </source>
</evidence>
<name>A0A2V1JNT6_EUBRA</name>
<organism evidence="2 3">
    <name type="scientific">Eubacterium ramulus</name>
    <dbReference type="NCBI Taxonomy" id="39490"/>
    <lineage>
        <taxon>Bacteria</taxon>
        <taxon>Bacillati</taxon>
        <taxon>Bacillota</taxon>
        <taxon>Clostridia</taxon>
        <taxon>Eubacteriales</taxon>
        <taxon>Eubacteriaceae</taxon>
        <taxon>Eubacterium</taxon>
    </lineage>
</organism>
<evidence type="ECO:0000313" key="2">
    <source>
        <dbReference type="EMBL" id="PWE85779.1"/>
    </source>
</evidence>
<protein>
    <recommendedName>
        <fullName evidence="1">DUF7666 domain-containing protein</fullName>
    </recommendedName>
</protein>